<comment type="caution">
    <text evidence="1">The sequence shown here is derived from an EMBL/GenBank/DDBJ whole genome shotgun (WGS) entry which is preliminary data.</text>
</comment>
<sequence>MKFKLLLITIFAYGCIAPPVTKNKEQPNEEVDSDGLENYMEYHRYLREVVNTLENDPEFKKKLEKATEEDIRSDEIKRTELQRLRDLMEKKANLQDNNSIEDPTHHHLDHANPHTFEIEDLKKLIAKTTEDLAEADRRRREEFKQYELQKEFEKQEKLNHTSGDDREKLEKEYRELEEKHKKHDKLHEPGHKQQLEEVWEEQDHMQQEFNPKAFFMLHDLDSNGLWDETEVKALFIKELDKMYQAGAPEDDMRERAEEMERMRESVFKEVDTNKDGFIDYNEFIAQTKRGDFQQDHGWQGLDEQKMYTDEELDEYIRQHQMQAQQAYYQQQQQQQHIQQPYGMPPHPNQMPPHPNQMPQPGMVHPNQMPPHGMGQMGQGVHPSQMRHPDQMGYQGAHLNHPGQVPPGQYPQYNQLPQQAPQGQMPQPYAPQNPHQQQNLPNLNTNEVHPNAGQVPVAGEQNHVNPGNAGQPVQPNLQQSQGNYQNQPNQQQQGNYPSQPNQQQERNYQNQPIQQQGNYQNQPNQQQQGNFQNLPNQQQQGSLQNQPNQQQQGNFQNLPNQQQQGNFQNPPSQQPNYQPQHQNEIPNDINKGIQH</sequence>
<keyword evidence="2" id="KW-1185">Reference proteome</keyword>
<dbReference type="Proteomes" id="UP001056778">
    <property type="component" value="Chromosome 1"/>
</dbReference>
<reference evidence="1" key="1">
    <citation type="submission" date="2022-04" db="EMBL/GenBank/DDBJ databases">
        <title>Chromosome-scale genome assembly of Holotrichia oblita Faldermann.</title>
        <authorList>
            <person name="Rongchong L."/>
        </authorList>
    </citation>
    <scope>NUCLEOTIDE SEQUENCE</scope>
    <source>
        <strain evidence="1">81SQS9</strain>
    </source>
</reference>
<evidence type="ECO:0000313" key="2">
    <source>
        <dbReference type="Proteomes" id="UP001056778"/>
    </source>
</evidence>
<evidence type="ECO:0000313" key="1">
    <source>
        <dbReference type="EMBL" id="KAI4469751.1"/>
    </source>
</evidence>
<organism evidence="1 2">
    <name type="scientific">Holotrichia oblita</name>
    <name type="common">Chafer beetle</name>
    <dbReference type="NCBI Taxonomy" id="644536"/>
    <lineage>
        <taxon>Eukaryota</taxon>
        <taxon>Metazoa</taxon>
        <taxon>Ecdysozoa</taxon>
        <taxon>Arthropoda</taxon>
        <taxon>Hexapoda</taxon>
        <taxon>Insecta</taxon>
        <taxon>Pterygota</taxon>
        <taxon>Neoptera</taxon>
        <taxon>Endopterygota</taxon>
        <taxon>Coleoptera</taxon>
        <taxon>Polyphaga</taxon>
        <taxon>Scarabaeiformia</taxon>
        <taxon>Scarabaeidae</taxon>
        <taxon>Melolonthinae</taxon>
        <taxon>Holotrichia</taxon>
    </lineage>
</organism>
<gene>
    <name evidence="1" type="ORF">MML48_1g15331</name>
</gene>
<accession>A0ACB9TSJ9</accession>
<proteinExistence type="predicted"/>
<name>A0ACB9TSJ9_HOLOL</name>
<protein>
    <submittedName>
        <fullName evidence="1">Nucleobindin</fullName>
    </submittedName>
</protein>
<dbReference type="EMBL" id="CM043015">
    <property type="protein sequence ID" value="KAI4469751.1"/>
    <property type="molecule type" value="Genomic_DNA"/>
</dbReference>